<evidence type="ECO:0000256" key="4">
    <source>
        <dbReference type="PIRSR" id="PIRSR000097-2"/>
    </source>
</evidence>
<evidence type="ECO:0000313" key="8">
    <source>
        <dbReference type="Proteomes" id="UP001374584"/>
    </source>
</evidence>
<feature type="binding site" evidence="4">
    <location>
        <position position="133"/>
    </location>
    <ligand>
        <name>substrate</name>
    </ligand>
</feature>
<reference evidence="7 8" key="1">
    <citation type="submission" date="2024-01" db="EMBL/GenBank/DDBJ databases">
        <title>The genomes of 5 underutilized Papilionoideae crops provide insights into root nodulation and disease resistanc.</title>
        <authorList>
            <person name="Jiang F."/>
        </authorList>
    </citation>
    <scope>NUCLEOTIDE SEQUENCE [LARGE SCALE GENOMIC DNA]</scope>
    <source>
        <strain evidence="7">JINMINGXINNONG_FW02</strain>
        <tissue evidence="7">Leaves</tissue>
    </source>
</reference>
<dbReference type="InterPro" id="IPR023210">
    <property type="entry name" value="NADP_OxRdtase_dom"/>
</dbReference>
<accession>A0AAN9MN21</accession>
<evidence type="ECO:0000256" key="3">
    <source>
        <dbReference type="PIRSR" id="PIRSR000097-1"/>
    </source>
</evidence>
<dbReference type="InterPro" id="IPR020471">
    <property type="entry name" value="AKR"/>
</dbReference>
<dbReference type="Pfam" id="PF00248">
    <property type="entry name" value="Aldo_ket_red"/>
    <property type="match status" value="1"/>
</dbReference>
<comment type="similarity">
    <text evidence="1">Belongs to the aldo/keto reductase family.</text>
</comment>
<dbReference type="InterPro" id="IPR044497">
    <property type="entry name" value="AKR4A/B"/>
</dbReference>
<dbReference type="PROSITE" id="PS00062">
    <property type="entry name" value="ALDOKETO_REDUCTASE_2"/>
    <property type="match status" value="1"/>
</dbReference>
<keyword evidence="2" id="KW-0521">NADP</keyword>
<dbReference type="InterPro" id="IPR018170">
    <property type="entry name" value="Aldo/ket_reductase_CS"/>
</dbReference>
<dbReference type="PRINTS" id="PR00069">
    <property type="entry name" value="ALDKETRDTASE"/>
</dbReference>
<dbReference type="Proteomes" id="UP001374584">
    <property type="component" value="Unassembled WGS sequence"/>
</dbReference>
<protein>
    <recommendedName>
        <fullName evidence="6">NADP-dependent oxidoreductase domain-containing protein</fullName>
    </recommendedName>
</protein>
<proteinExistence type="inferred from homology"/>
<evidence type="ECO:0000256" key="1">
    <source>
        <dbReference type="ARBA" id="ARBA00007905"/>
    </source>
</evidence>
<dbReference type="AlphaFoldDB" id="A0AAN9MN21"/>
<dbReference type="Gene3D" id="3.20.20.100">
    <property type="entry name" value="NADP-dependent oxidoreductase domain"/>
    <property type="match status" value="1"/>
</dbReference>
<name>A0AAN9MN21_PHACN</name>
<dbReference type="GO" id="GO:0009821">
    <property type="term" value="P:alkaloid biosynthetic process"/>
    <property type="evidence" value="ECO:0007669"/>
    <property type="project" value="UniProtKB-ARBA"/>
</dbReference>
<evidence type="ECO:0000259" key="6">
    <source>
        <dbReference type="Pfam" id="PF00248"/>
    </source>
</evidence>
<dbReference type="CDD" id="cd19124">
    <property type="entry name" value="AKR_AKR4A_4B"/>
    <property type="match status" value="1"/>
</dbReference>
<dbReference type="SUPFAM" id="SSF51430">
    <property type="entry name" value="NAD(P)-linked oxidoreductase"/>
    <property type="match status" value="1"/>
</dbReference>
<feature type="active site" description="Proton donor" evidence="3">
    <location>
        <position position="60"/>
    </location>
</feature>
<organism evidence="7 8">
    <name type="scientific">Phaseolus coccineus</name>
    <name type="common">Scarlet runner bean</name>
    <name type="synonym">Phaseolus multiflorus</name>
    <dbReference type="NCBI Taxonomy" id="3886"/>
    <lineage>
        <taxon>Eukaryota</taxon>
        <taxon>Viridiplantae</taxon>
        <taxon>Streptophyta</taxon>
        <taxon>Embryophyta</taxon>
        <taxon>Tracheophyta</taxon>
        <taxon>Spermatophyta</taxon>
        <taxon>Magnoliopsida</taxon>
        <taxon>eudicotyledons</taxon>
        <taxon>Gunneridae</taxon>
        <taxon>Pentapetalae</taxon>
        <taxon>rosids</taxon>
        <taxon>fabids</taxon>
        <taxon>Fabales</taxon>
        <taxon>Fabaceae</taxon>
        <taxon>Papilionoideae</taxon>
        <taxon>50 kb inversion clade</taxon>
        <taxon>NPAAA clade</taxon>
        <taxon>indigoferoid/millettioid clade</taxon>
        <taxon>Phaseoleae</taxon>
        <taxon>Phaseolus</taxon>
    </lineage>
</organism>
<dbReference type="PIRSF" id="PIRSF000097">
    <property type="entry name" value="AKR"/>
    <property type="match status" value="1"/>
</dbReference>
<dbReference type="FunFam" id="3.20.20.100:FF:000013">
    <property type="entry name" value="NADPH-dependent codeinone reductase 1-1"/>
    <property type="match status" value="1"/>
</dbReference>
<dbReference type="GO" id="GO:0016616">
    <property type="term" value="F:oxidoreductase activity, acting on the CH-OH group of donors, NAD or NADP as acceptor"/>
    <property type="evidence" value="ECO:0007669"/>
    <property type="project" value="InterPro"/>
</dbReference>
<feature type="domain" description="NADP-dependent oxidoreductase" evidence="6">
    <location>
        <begin position="23"/>
        <end position="301"/>
    </location>
</feature>
<comment type="caution">
    <text evidence="7">The sequence shown here is derived from an EMBL/GenBank/DDBJ whole genome shotgun (WGS) entry which is preliminary data.</text>
</comment>
<evidence type="ECO:0000256" key="2">
    <source>
        <dbReference type="ARBA" id="ARBA00022857"/>
    </source>
</evidence>
<dbReference type="PANTHER" id="PTHR11732">
    <property type="entry name" value="ALDO/KETO REDUCTASE"/>
    <property type="match status" value="1"/>
</dbReference>
<dbReference type="EMBL" id="JAYMYR010000006">
    <property type="protein sequence ID" value="KAK7355168.1"/>
    <property type="molecule type" value="Genomic_DNA"/>
</dbReference>
<sequence length="322" mass="35987">MSLSKIPQVVLKSSSNQFKMPVIALGTAADTNESSAETTKVAVIEAIKQGYTHFDTASVYGSEEASGEAIAEALQLGLIKSREELFITSKLWLTDNFPHLVLPALQKSLHFHDQLHEEAEIRIFGPLFDPLAHQPGDWQPPYSEEVITTFDLKGVWTAMEECQKLGLAKSIGVSNFTCKKLEDLLSFATIPPSVNQVEMNPAWHQKKLREFCEAKGIIITAFSPLGAKGASWGSNEVMDSEILKKIAQAHGRTIAQVSLRWLYEQGATIAVKSYNKERMKQNLEIFDWSLTRDDHEKINQIKQIRVNNGPVVFFANLWDGET</sequence>
<keyword evidence="8" id="KW-1185">Reference proteome</keyword>
<evidence type="ECO:0000256" key="5">
    <source>
        <dbReference type="PIRSR" id="PIRSR000097-3"/>
    </source>
</evidence>
<feature type="site" description="Lowers pKa of active site Tyr" evidence="5">
    <location>
        <position position="90"/>
    </location>
</feature>
<gene>
    <name evidence="7" type="ORF">VNO80_14416</name>
</gene>
<dbReference type="InterPro" id="IPR036812">
    <property type="entry name" value="NAD(P)_OxRdtase_dom_sf"/>
</dbReference>
<evidence type="ECO:0000313" key="7">
    <source>
        <dbReference type="EMBL" id="KAK7355168.1"/>
    </source>
</evidence>